<gene>
    <name evidence="2" type="ORF">MM415A00374_0028</name>
    <name evidence="1" type="ORF">MM415B00446_0035</name>
</gene>
<dbReference type="AlphaFoldDB" id="A0A6M3KL18"/>
<proteinExistence type="predicted"/>
<dbReference type="EMBL" id="MT142494">
    <property type="protein sequence ID" value="QJA82716.1"/>
    <property type="molecule type" value="Genomic_DNA"/>
</dbReference>
<evidence type="ECO:0000313" key="2">
    <source>
        <dbReference type="EMBL" id="QJA82716.1"/>
    </source>
</evidence>
<reference evidence="2" key="1">
    <citation type="submission" date="2020-03" db="EMBL/GenBank/DDBJ databases">
        <title>The deep terrestrial virosphere.</title>
        <authorList>
            <person name="Holmfeldt K."/>
            <person name="Nilsson E."/>
            <person name="Simone D."/>
            <person name="Lopez-Fernandez M."/>
            <person name="Wu X."/>
            <person name="de Brujin I."/>
            <person name="Lundin D."/>
            <person name="Andersson A."/>
            <person name="Bertilsson S."/>
            <person name="Dopson M."/>
        </authorList>
    </citation>
    <scope>NUCLEOTIDE SEQUENCE</scope>
    <source>
        <strain evidence="2">MM415A00374</strain>
        <strain evidence="1">MM415B00446</strain>
    </source>
</reference>
<accession>A0A6M3KL18</accession>
<organism evidence="2">
    <name type="scientific">viral metagenome</name>
    <dbReference type="NCBI Taxonomy" id="1070528"/>
    <lineage>
        <taxon>unclassified sequences</taxon>
        <taxon>metagenomes</taxon>
        <taxon>organismal metagenomes</taxon>
    </lineage>
</organism>
<sequence>MAGKGTGDKMTKIDLEQLRIEIRVLHRSHSLYRLLRDELSKLGFWRQRPRGNPKKGYKVMKGLE</sequence>
<name>A0A6M3KL18_9ZZZZ</name>
<protein>
    <submittedName>
        <fullName evidence="2">Uncharacterized protein</fullName>
    </submittedName>
</protein>
<evidence type="ECO:0000313" key="1">
    <source>
        <dbReference type="EMBL" id="QJA65011.1"/>
    </source>
</evidence>
<dbReference type="EMBL" id="MT141530">
    <property type="protein sequence ID" value="QJA65011.1"/>
    <property type="molecule type" value="Genomic_DNA"/>
</dbReference>